<dbReference type="SMART" id="SM00100">
    <property type="entry name" value="cNMP"/>
    <property type="match status" value="1"/>
</dbReference>
<dbReference type="SUPFAM" id="SSF51206">
    <property type="entry name" value="cAMP-binding domain-like"/>
    <property type="match status" value="1"/>
</dbReference>
<keyword evidence="1" id="KW-0805">Transcription regulation</keyword>
<dbReference type="PRINTS" id="PR00034">
    <property type="entry name" value="HTHCRP"/>
</dbReference>
<sequence>MTPEPGTRQPVFCLNEVEILRDLDQQEMESIAARAAMRVLERGSLVWSPIDGREVLYIVKSGRVRLLRSTADGRTMTLAVLGPGALFGQMRLLGQDMRTSSAEAFEDVVLCQMTEADVRSLLLADPRIAARITEGLGRRLAEVEQRLADALLKSAPQRVAATVATLAGAGPSSSRLTGPRGQEVRLTHAQLADLVGTTRETTTKVLGDLQSRGLVALRRGKVVVLDVERLQLLSEEPL</sequence>
<dbReference type="CDD" id="cd00038">
    <property type="entry name" value="CAP_ED"/>
    <property type="match status" value="1"/>
</dbReference>
<dbReference type="SUPFAM" id="SSF46785">
    <property type="entry name" value="Winged helix' DNA-binding domain"/>
    <property type="match status" value="1"/>
</dbReference>
<evidence type="ECO:0000313" key="6">
    <source>
        <dbReference type="EMBL" id="MFC5382065.1"/>
    </source>
</evidence>
<evidence type="ECO:0000259" key="4">
    <source>
        <dbReference type="PROSITE" id="PS50042"/>
    </source>
</evidence>
<evidence type="ECO:0000313" key="7">
    <source>
        <dbReference type="Proteomes" id="UP001596122"/>
    </source>
</evidence>
<evidence type="ECO:0000256" key="1">
    <source>
        <dbReference type="ARBA" id="ARBA00023015"/>
    </source>
</evidence>
<proteinExistence type="predicted"/>
<comment type="caution">
    <text evidence="6">The sequence shown here is derived from an EMBL/GenBank/DDBJ whole genome shotgun (WGS) entry which is preliminary data.</text>
</comment>
<dbReference type="Gene3D" id="2.60.120.10">
    <property type="entry name" value="Jelly Rolls"/>
    <property type="match status" value="1"/>
</dbReference>
<gene>
    <name evidence="6" type="ORF">ACFPJ6_14935</name>
</gene>
<feature type="domain" description="HTH crp-type" evidence="5">
    <location>
        <begin position="153"/>
        <end position="228"/>
    </location>
</feature>
<dbReference type="EMBL" id="JBHSLD010000014">
    <property type="protein sequence ID" value="MFC5382065.1"/>
    <property type="molecule type" value="Genomic_DNA"/>
</dbReference>
<name>A0ABW0GS47_9MICO</name>
<dbReference type="Gene3D" id="1.10.10.10">
    <property type="entry name" value="Winged helix-like DNA-binding domain superfamily/Winged helix DNA-binding domain"/>
    <property type="match status" value="1"/>
</dbReference>
<accession>A0ABW0GS47</accession>
<dbReference type="InterPro" id="IPR036390">
    <property type="entry name" value="WH_DNA-bd_sf"/>
</dbReference>
<keyword evidence="7" id="KW-1185">Reference proteome</keyword>
<dbReference type="Proteomes" id="UP001596122">
    <property type="component" value="Unassembled WGS sequence"/>
</dbReference>
<dbReference type="Pfam" id="PF00027">
    <property type="entry name" value="cNMP_binding"/>
    <property type="match status" value="1"/>
</dbReference>
<dbReference type="InterPro" id="IPR050397">
    <property type="entry name" value="Env_Response_Regulators"/>
</dbReference>
<dbReference type="PROSITE" id="PS51063">
    <property type="entry name" value="HTH_CRP_2"/>
    <property type="match status" value="1"/>
</dbReference>
<feature type="domain" description="Cyclic nucleotide-binding" evidence="4">
    <location>
        <begin position="19"/>
        <end position="139"/>
    </location>
</feature>
<evidence type="ECO:0000259" key="5">
    <source>
        <dbReference type="PROSITE" id="PS51063"/>
    </source>
</evidence>
<reference evidence="7" key="1">
    <citation type="journal article" date="2019" name="Int. J. Syst. Evol. Microbiol.">
        <title>The Global Catalogue of Microorganisms (GCM) 10K type strain sequencing project: providing services to taxonomists for standard genome sequencing and annotation.</title>
        <authorList>
            <consortium name="The Broad Institute Genomics Platform"/>
            <consortium name="The Broad Institute Genome Sequencing Center for Infectious Disease"/>
            <person name="Wu L."/>
            <person name="Ma J."/>
        </authorList>
    </citation>
    <scope>NUCLEOTIDE SEQUENCE [LARGE SCALE GENOMIC DNA]</scope>
    <source>
        <strain evidence="7">CCUG 43114</strain>
    </source>
</reference>
<dbReference type="RefSeq" id="WP_340269844.1">
    <property type="nucleotide sequence ID" value="NZ_JBBEOG010000005.1"/>
</dbReference>
<dbReference type="PANTHER" id="PTHR24567:SF74">
    <property type="entry name" value="HTH-TYPE TRANSCRIPTIONAL REGULATOR ARCR"/>
    <property type="match status" value="1"/>
</dbReference>
<dbReference type="Pfam" id="PF13545">
    <property type="entry name" value="HTH_Crp_2"/>
    <property type="match status" value="1"/>
</dbReference>
<dbReference type="InterPro" id="IPR036388">
    <property type="entry name" value="WH-like_DNA-bd_sf"/>
</dbReference>
<evidence type="ECO:0000256" key="2">
    <source>
        <dbReference type="ARBA" id="ARBA00023125"/>
    </source>
</evidence>
<protein>
    <submittedName>
        <fullName evidence="6">Crp/Fnr family transcriptional regulator</fullName>
    </submittedName>
</protein>
<dbReference type="InterPro" id="IPR000595">
    <property type="entry name" value="cNMP-bd_dom"/>
</dbReference>
<dbReference type="SMART" id="SM00419">
    <property type="entry name" value="HTH_CRP"/>
    <property type="match status" value="1"/>
</dbReference>
<dbReference type="PANTHER" id="PTHR24567">
    <property type="entry name" value="CRP FAMILY TRANSCRIPTIONAL REGULATORY PROTEIN"/>
    <property type="match status" value="1"/>
</dbReference>
<dbReference type="PROSITE" id="PS50042">
    <property type="entry name" value="CNMP_BINDING_3"/>
    <property type="match status" value="1"/>
</dbReference>
<keyword evidence="2" id="KW-0238">DNA-binding</keyword>
<dbReference type="InterPro" id="IPR014710">
    <property type="entry name" value="RmlC-like_jellyroll"/>
</dbReference>
<organism evidence="6 7">
    <name type="scientific">Aquipuribacter nitratireducens</name>
    <dbReference type="NCBI Taxonomy" id="650104"/>
    <lineage>
        <taxon>Bacteria</taxon>
        <taxon>Bacillati</taxon>
        <taxon>Actinomycetota</taxon>
        <taxon>Actinomycetes</taxon>
        <taxon>Micrococcales</taxon>
        <taxon>Intrasporangiaceae</taxon>
        <taxon>Aquipuribacter</taxon>
    </lineage>
</organism>
<dbReference type="InterPro" id="IPR018490">
    <property type="entry name" value="cNMP-bd_dom_sf"/>
</dbReference>
<keyword evidence="3" id="KW-0804">Transcription</keyword>
<dbReference type="InterPro" id="IPR012318">
    <property type="entry name" value="HTH_CRP"/>
</dbReference>
<evidence type="ECO:0000256" key="3">
    <source>
        <dbReference type="ARBA" id="ARBA00023163"/>
    </source>
</evidence>